<dbReference type="RefSeq" id="WP_015791662.1">
    <property type="nucleotide sequence ID" value="NC_013156.1"/>
</dbReference>
<dbReference type="Gene3D" id="3.30.1380.20">
    <property type="entry name" value="Trafficking protein particle complex subunit 3"/>
    <property type="match status" value="1"/>
</dbReference>
<keyword evidence="1" id="KW-0175">Coiled coil</keyword>
<dbReference type="STRING" id="573064.Mefer_1116"/>
<dbReference type="GeneID" id="8365817"/>
<dbReference type="eggNOG" id="arCOG01688">
    <property type="taxonomic scope" value="Archaea"/>
</dbReference>
<evidence type="ECO:0000313" key="3">
    <source>
        <dbReference type="EMBL" id="ACV24926.1"/>
    </source>
</evidence>
<sequence length="229" mass="26678">MTNAMKLIEMLRIIDNRAKFMGIKLTMMKNLLEKYKDDRELLKEILKLTEGTKLHDLILEAYPPLEGLKRELKEEEYKLKVTTEKEVKKEEKMEFCIFVDTPSIVAYIKEYLRKFYMGNNIKKVFYDIGKDYALKLGLNTYDDMINFMSKEFGETIVEKSEPLVVIVKNNKESINCSASEPICYLTAGFIAGCLENITERRYIVDVVEKKCQAVGDPYCLFIAEKSIRL</sequence>
<accession>C7P8P4</accession>
<dbReference type="InterPro" id="IPR024096">
    <property type="entry name" value="NO_sig/Golgi_transp_ligand-bd"/>
</dbReference>
<evidence type="ECO:0000259" key="2">
    <source>
        <dbReference type="SMART" id="SM00989"/>
    </source>
</evidence>
<evidence type="ECO:0000256" key="1">
    <source>
        <dbReference type="SAM" id="Coils"/>
    </source>
</evidence>
<dbReference type="KEGG" id="mfe:Mefer_1116"/>
<dbReference type="Proteomes" id="UP000001495">
    <property type="component" value="Chromosome"/>
</dbReference>
<dbReference type="AlphaFoldDB" id="C7P8P4"/>
<dbReference type="Pfam" id="PF02830">
    <property type="entry name" value="V4R"/>
    <property type="match status" value="1"/>
</dbReference>
<dbReference type="PANTHER" id="PTHR35090:SF2">
    <property type="entry name" value="ARSR FAMILY TRANSCRIPTIONAL REGULATOR"/>
    <property type="match status" value="1"/>
</dbReference>
<dbReference type="SMART" id="SM00989">
    <property type="entry name" value="V4R"/>
    <property type="match status" value="1"/>
</dbReference>
<dbReference type="PANTHER" id="PTHR35090">
    <property type="entry name" value="DNA-DIRECTED RNA POLYMERASE SUBUNIT I"/>
    <property type="match status" value="1"/>
</dbReference>
<dbReference type="InterPro" id="IPR004096">
    <property type="entry name" value="V4R"/>
</dbReference>
<feature type="coiled-coil region" evidence="1">
    <location>
        <begin position="25"/>
        <end position="85"/>
    </location>
</feature>
<evidence type="ECO:0000313" key="4">
    <source>
        <dbReference type="Proteomes" id="UP000001495"/>
    </source>
</evidence>
<protein>
    <submittedName>
        <fullName evidence="3">4-vinyl reductase 4VR</fullName>
    </submittedName>
</protein>
<dbReference type="SUPFAM" id="SSF111126">
    <property type="entry name" value="Ligand-binding domain in the NO signalling and Golgi transport"/>
    <property type="match status" value="1"/>
</dbReference>
<dbReference type="HOGENOM" id="CLU_1178130_0_0_2"/>
<name>C7P8P4_METFA</name>
<reference evidence="3" key="1">
    <citation type="submission" date="2009-08" db="EMBL/GenBank/DDBJ databases">
        <title>Complete sequence of chromosome of Methanocaldococcus fervens AG86.</title>
        <authorList>
            <consortium name="US DOE Joint Genome Institute"/>
            <person name="Lucas S."/>
            <person name="Copeland A."/>
            <person name="Lapidus A."/>
            <person name="Glavina del Rio T."/>
            <person name="Tice H."/>
            <person name="Bruce D."/>
            <person name="Goodwin L."/>
            <person name="Pitluck S."/>
            <person name="Chertkov O."/>
            <person name="Detter J.C."/>
            <person name="Han C."/>
            <person name="Tapia R."/>
            <person name="Larimer F."/>
            <person name="Land M."/>
            <person name="Hauser L."/>
            <person name="Kyrpides N."/>
            <person name="Ovchinnikova G."/>
            <person name="Lupa-Sieprawska M."/>
            <person name="Whitman W.B."/>
        </authorList>
    </citation>
    <scope>NUCLEOTIDE SEQUENCE [LARGE SCALE GENOMIC DNA]</scope>
    <source>
        <strain evidence="3">AG86</strain>
    </source>
</reference>
<keyword evidence="4" id="KW-1185">Reference proteome</keyword>
<proteinExistence type="predicted"/>
<dbReference type="OrthoDB" id="371687at2157"/>
<gene>
    <name evidence="3" type="ordered locus">Mefer_1116</name>
</gene>
<dbReference type="EMBL" id="CP001696">
    <property type="protein sequence ID" value="ACV24926.1"/>
    <property type="molecule type" value="Genomic_DNA"/>
</dbReference>
<feature type="domain" description="4-vinyl reductase 4VR" evidence="2">
    <location>
        <begin position="162"/>
        <end position="225"/>
    </location>
</feature>
<organism evidence="3 4">
    <name type="scientific">Methanocaldococcus fervens (strain DSM 4213 / JCM 15782 / AG86)</name>
    <name type="common">Methanococcus fervens</name>
    <dbReference type="NCBI Taxonomy" id="573064"/>
    <lineage>
        <taxon>Archaea</taxon>
        <taxon>Methanobacteriati</taxon>
        <taxon>Methanobacteriota</taxon>
        <taxon>Methanomada group</taxon>
        <taxon>Methanococci</taxon>
        <taxon>Methanococcales</taxon>
        <taxon>Methanocaldococcaceae</taxon>
        <taxon>Methanocaldococcus</taxon>
    </lineage>
</organism>